<keyword evidence="7" id="KW-0479">Metal-binding</keyword>
<dbReference type="InterPro" id="IPR027268">
    <property type="entry name" value="Peptidase_M4/M1_CTD_sf"/>
</dbReference>
<evidence type="ECO:0000256" key="6">
    <source>
        <dbReference type="ARBA" id="ARBA00022670"/>
    </source>
</evidence>
<dbReference type="Pfam" id="PF01433">
    <property type="entry name" value="Peptidase_M1"/>
    <property type="match status" value="1"/>
</dbReference>
<dbReference type="Gene3D" id="2.60.40.1910">
    <property type="match status" value="1"/>
</dbReference>
<comment type="caution">
    <text evidence="14">The sequence shown here is derived from an EMBL/GenBank/DDBJ whole genome shotgun (WGS) entry which is preliminary data.</text>
</comment>
<dbReference type="GO" id="GO:0070006">
    <property type="term" value="F:metalloaminopeptidase activity"/>
    <property type="evidence" value="ECO:0007669"/>
    <property type="project" value="TreeGrafter"/>
</dbReference>
<dbReference type="GO" id="GO:0008270">
    <property type="term" value="F:zinc ion binding"/>
    <property type="evidence" value="ECO:0007669"/>
    <property type="project" value="InterPro"/>
</dbReference>
<evidence type="ECO:0000259" key="13">
    <source>
        <dbReference type="Pfam" id="PF17900"/>
    </source>
</evidence>
<dbReference type="EC" id="3.4.11.2" evidence="4"/>
<reference evidence="14 15" key="1">
    <citation type="submission" date="2013-07" db="EMBL/GenBank/DDBJ databases">
        <title>Comparative Genomic and Metabolomic Analysis of Twelve Strains of Pseudoalteromonas luteoviolacea.</title>
        <authorList>
            <person name="Vynne N.G."/>
            <person name="Mansson M."/>
            <person name="Gram L."/>
        </authorList>
    </citation>
    <scope>NUCLEOTIDE SEQUENCE [LARGE SCALE GENOMIC DNA]</scope>
    <source>
        <strain evidence="14 15">NCIMB 1942</strain>
    </source>
</reference>
<dbReference type="InterPro" id="IPR001930">
    <property type="entry name" value="Peptidase_M1"/>
</dbReference>
<dbReference type="InterPro" id="IPR050344">
    <property type="entry name" value="Peptidase_M1_aminopeptidases"/>
</dbReference>
<evidence type="ECO:0000256" key="7">
    <source>
        <dbReference type="ARBA" id="ARBA00022723"/>
    </source>
</evidence>
<evidence type="ECO:0000256" key="11">
    <source>
        <dbReference type="SAM" id="SignalP"/>
    </source>
</evidence>
<evidence type="ECO:0000313" key="14">
    <source>
        <dbReference type="EMBL" id="KZN57970.1"/>
    </source>
</evidence>
<dbReference type="GO" id="GO:0016020">
    <property type="term" value="C:membrane"/>
    <property type="evidence" value="ECO:0007669"/>
    <property type="project" value="TreeGrafter"/>
</dbReference>
<comment type="similarity">
    <text evidence="3">Belongs to the peptidase M1 family.</text>
</comment>
<dbReference type="InterPro" id="IPR042097">
    <property type="entry name" value="Aminopeptidase_N-like_N_sf"/>
</dbReference>
<evidence type="ECO:0000313" key="15">
    <source>
        <dbReference type="Proteomes" id="UP000076587"/>
    </source>
</evidence>
<dbReference type="SUPFAM" id="SSF55486">
    <property type="entry name" value="Metalloproteases ('zincins'), catalytic domain"/>
    <property type="match status" value="1"/>
</dbReference>
<evidence type="ECO:0000256" key="10">
    <source>
        <dbReference type="ARBA" id="ARBA00023049"/>
    </source>
</evidence>
<dbReference type="Proteomes" id="UP000076587">
    <property type="component" value="Unassembled WGS sequence"/>
</dbReference>
<dbReference type="Pfam" id="PF17900">
    <property type="entry name" value="Peptidase_M1_N"/>
    <property type="match status" value="1"/>
</dbReference>
<dbReference type="PANTHER" id="PTHR11533">
    <property type="entry name" value="PROTEASE M1 ZINC METALLOPROTEASE"/>
    <property type="match status" value="1"/>
</dbReference>
<evidence type="ECO:0000256" key="4">
    <source>
        <dbReference type="ARBA" id="ARBA00012564"/>
    </source>
</evidence>
<evidence type="ECO:0000256" key="5">
    <source>
        <dbReference type="ARBA" id="ARBA00015611"/>
    </source>
</evidence>
<keyword evidence="8" id="KW-0378">Hydrolase</keyword>
<dbReference type="PATRIC" id="fig|1365253.3.peg.442"/>
<comment type="catalytic activity">
    <reaction evidence="1">
        <text>Release of an N-terminal amino acid, Xaa-|-Yaa- from a peptide, amide or arylamide. Xaa is preferably Ala, but may be most amino acids including Pro (slow action). When a terminal hydrophobic residue is followed by a prolyl residue, the two may be released as an intact Xaa-Pro dipeptide.</text>
        <dbReference type="EC" id="3.4.11.2"/>
    </reaction>
</comment>
<keyword evidence="10" id="KW-0482">Metalloprotease</keyword>
<evidence type="ECO:0000256" key="2">
    <source>
        <dbReference type="ARBA" id="ARBA00001947"/>
    </source>
</evidence>
<dbReference type="OrthoDB" id="100605at2"/>
<evidence type="ECO:0000256" key="3">
    <source>
        <dbReference type="ARBA" id="ARBA00010136"/>
    </source>
</evidence>
<evidence type="ECO:0000256" key="8">
    <source>
        <dbReference type="ARBA" id="ARBA00022801"/>
    </source>
</evidence>
<dbReference type="AlphaFoldDB" id="A0A167HCI3"/>
<dbReference type="Gene3D" id="2.60.40.1730">
    <property type="entry name" value="tricorn interacting facor f3 domain"/>
    <property type="match status" value="1"/>
</dbReference>
<dbReference type="GO" id="GO:0043171">
    <property type="term" value="P:peptide catabolic process"/>
    <property type="evidence" value="ECO:0007669"/>
    <property type="project" value="TreeGrafter"/>
</dbReference>
<dbReference type="SUPFAM" id="SSF63737">
    <property type="entry name" value="Leukotriene A4 hydrolase N-terminal domain"/>
    <property type="match status" value="1"/>
</dbReference>
<feature type="chain" id="PRO_5007887533" description="Aminopeptidase N" evidence="11">
    <location>
        <begin position="25"/>
        <end position="841"/>
    </location>
</feature>
<evidence type="ECO:0000256" key="9">
    <source>
        <dbReference type="ARBA" id="ARBA00022833"/>
    </source>
</evidence>
<dbReference type="GO" id="GO:0005737">
    <property type="term" value="C:cytoplasm"/>
    <property type="evidence" value="ECO:0007669"/>
    <property type="project" value="TreeGrafter"/>
</dbReference>
<comment type="cofactor">
    <cofactor evidence="2">
        <name>Zn(2+)</name>
        <dbReference type="ChEBI" id="CHEBI:29105"/>
    </cofactor>
</comment>
<protein>
    <recommendedName>
        <fullName evidence="5">Aminopeptidase N</fullName>
        <ecNumber evidence="4">3.4.11.2</ecNumber>
    </recommendedName>
</protein>
<evidence type="ECO:0000259" key="12">
    <source>
        <dbReference type="Pfam" id="PF01433"/>
    </source>
</evidence>
<evidence type="ECO:0000256" key="1">
    <source>
        <dbReference type="ARBA" id="ARBA00000098"/>
    </source>
</evidence>
<name>A0A167HCI3_9GAMM</name>
<gene>
    <name evidence="14" type="ORF">N482_22985</name>
</gene>
<dbReference type="GO" id="GO:0006508">
    <property type="term" value="P:proteolysis"/>
    <property type="evidence" value="ECO:0007669"/>
    <property type="project" value="UniProtKB-KW"/>
</dbReference>
<accession>A0A167HCI3</accession>
<feature type="signal peptide" evidence="11">
    <location>
        <begin position="1"/>
        <end position="24"/>
    </location>
</feature>
<dbReference type="GO" id="GO:0016285">
    <property type="term" value="F:alanyl aminopeptidase activity"/>
    <property type="evidence" value="ECO:0007669"/>
    <property type="project" value="UniProtKB-EC"/>
</dbReference>
<keyword evidence="11" id="KW-0732">Signal</keyword>
<feature type="domain" description="Aminopeptidase N-like N-terminal" evidence="13">
    <location>
        <begin position="41"/>
        <end position="209"/>
    </location>
</feature>
<keyword evidence="9" id="KW-0862">Zinc</keyword>
<sequence>MQPQRLFCLCAILLLVFAIFPCFANDAFRLPQHIQLSKQAVHLNIDPKKQIFSGVTTLNLSFTNPTHVISYHSKALDIKDVYLQYQGKRYPLTVQEPNQYEIISHQVPVKLKDSATLHIQFSGKVSLHHEGLFSAQSGQEPAYLLTQFQSMEARGVFPTLDEPNKKSIFKFSISTPIEYDVLHNTHMHSITVQQATKLTQFKATPRINTDILTLAIGQFNIKPLGTSRFKSKVYVPKSIPVTLPTYFNQIVNDSVSHIEEYLDSPFPFKKLDFIVGNYGSVAAMENLGLVSINYNQIPDPGATDMAHCQFQKLIAHEVAHSWFGNDITMAWYDDYWLNESFTEFIAAKVIQNLYPNHDLCTYTPQSRAFKDDNSKAMTLVFEIKSRKDTLAYGQLHYTKGRALLEMLEQATGEKTFQSLMRRYVDLYHGQNVSTKQFIKLFEDPNLQNVISSFTRQTGYPLVTLTRNNNQFFIEQKDLFNRSEQLWTIPVSLKLWDGSKISTHKLILSKHKQKVALNKDVKAVFLDAGGVGYFRFLNQSTYENIPAHKLSHLEISSFNDNLQALAITGHVDFMRYTQALVAELNLLQLDTPRADEIVSTLIDAYLEHVQINSVSHYTAYLQKHFKLNIQWQRALEMPYGNNLMKLYGVYMQDPNAVNTAKRIYQSGQHIGHPHLNAIVMTLAKNSTNEEYKSLIRDFSAIPTTEKEAFLSGLGYVDSASKTALYYDLLLSDETQGMVIDYRFQFPIFNPALRISSVQLINARKDKIFNKVSSESLQWFPYNFLLACSDEQKEAIHQLFESWQSISGLKSKLSIVSDGIEQCTLNSERIGNSILATSPHYEK</sequence>
<feature type="domain" description="Peptidase M1 membrane alanine aminopeptidase" evidence="12">
    <location>
        <begin position="253"/>
        <end position="449"/>
    </location>
</feature>
<dbReference type="InterPro" id="IPR045357">
    <property type="entry name" value="Aminopeptidase_N-like_N"/>
</dbReference>
<dbReference type="InterPro" id="IPR014782">
    <property type="entry name" value="Peptidase_M1_dom"/>
</dbReference>
<dbReference type="GO" id="GO:0042277">
    <property type="term" value="F:peptide binding"/>
    <property type="evidence" value="ECO:0007669"/>
    <property type="project" value="TreeGrafter"/>
</dbReference>
<dbReference type="GO" id="GO:0005615">
    <property type="term" value="C:extracellular space"/>
    <property type="evidence" value="ECO:0007669"/>
    <property type="project" value="TreeGrafter"/>
</dbReference>
<dbReference type="PANTHER" id="PTHR11533:SF299">
    <property type="entry name" value="AMINOPEPTIDASE"/>
    <property type="match status" value="1"/>
</dbReference>
<proteinExistence type="inferred from homology"/>
<dbReference type="EMBL" id="AUXT01000019">
    <property type="protein sequence ID" value="KZN57970.1"/>
    <property type="molecule type" value="Genomic_DNA"/>
</dbReference>
<dbReference type="Gene3D" id="1.10.390.10">
    <property type="entry name" value="Neutral Protease Domain 2"/>
    <property type="match status" value="1"/>
</dbReference>
<dbReference type="RefSeq" id="WP_063375489.1">
    <property type="nucleotide sequence ID" value="NZ_AUXT01000019.1"/>
</dbReference>
<keyword evidence="6" id="KW-0645">Protease</keyword>
<dbReference type="PRINTS" id="PR00756">
    <property type="entry name" value="ALADIPTASE"/>
</dbReference>
<organism evidence="14 15">
    <name type="scientific">Pseudoalteromonas luteoviolacea NCIMB 1942</name>
    <dbReference type="NCBI Taxonomy" id="1365253"/>
    <lineage>
        <taxon>Bacteria</taxon>
        <taxon>Pseudomonadati</taxon>
        <taxon>Pseudomonadota</taxon>
        <taxon>Gammaproteobacteria</taxon>
        <taxon>Alteromonadales</taxon>
        <taxon>Pseudoalteromonadaceae</taxon>
        <taxon>Pseudoalteromonas</taxon>
    </lineage>
</organism>